<dbReference type="EMBL" id="JH413808">
    <property type="protein sequence ID" value="EHL32017.1"/>
    <property type="molecule type" value="Genomic_DNA"/>
</dbReference>
<evidence type="ECO:0000313" key="3">
    <source>
        <dbReference type="Proteomes" id="UP000002770"/>
    </source>
</evidence>
<feature type="transmembrane region" description="Helical" evidence="1">
    <location>
        <begin position="16"/>
        <end position="34"/>
    </location>
</feature>
<gene>
    <name evidence="2" type="ORF">LDG_6191</name>
</gene>
<name>G9ELC8_9GAMM</name>
<evidence type="ECO:0000313" key="2">
    <source>
        <dbReference type="EMBL" id="EHL32017.1"/>
    </source>
</evidence>
<protein>
    <submittedName>
        <fullName evidence="2">Uncharacterized protein</fullName>
    </submittedName>
</protein>
<keyword evidence="3" id="KW-1185">Reference proteome</keyword>
<dbReference type="AlphaFoldDB" id="G9ELC8"/>
<keyword evidence="1" id="KW-0472">Membrane</keyword>
<dbReference type="Proteomes" id="UP000002770">
    <property type="component" value="Unassembled WGS sequence"/>
</dbReference>
<accession>G9ELC8</accession>
<keyword evidence="1" id="KW-0812">Transmembrane</keyword>
<evidence type="ECO:0000256" key="1">
    <source>
        <dbReference type="SAM" id="Phobius"/>
    </source>
</evidence>
<sequence>METKCHRGNTMTLEDFIIPISDFIANLGLITALIHQGHQKPYAYHS</sequence>
<keyword evidence="1" id="KW-1133">Transmembrane helix</keyword>
<proteinExistence type="predicted"/>
<dbReference type="STRING" id="658187.LDG_6191"/>
<organism evidence="2 3">
    <name type="scientific">Legionella drancourtii LLAP12</name>
    <dbReference type="NCBI Taxonomy" id="658187"/>
    <lineage>
        <taxon>Bacteria</taxon>
        <taxon>Pseudomonadati</taxon>
        <taxon>Pseudomonadota</taxon>
        <taxon>Gammaproteobacteria</taxon>
        <taxon>Legionellales</taxon>
        <taxon>Legionellaceae</taxon>
        <taxon>Legionella</taxon>
    </lineage>
</organism>
<dbReference type="InParanoid" id="G9ELC8"/>
<dbReference type="HOGENOM" id="CLU_3185289_0_0_6"/>
<reference evidence="2 3" key="1">
    <citation type="journal article" date="2011" name="BMC Genomics">
        <title>Insight into cross-talk between intra-amoebal pathogens.</title>
        <authorList>
            <person name="Gimenez G."/>
            <person name="Bertelli C."/>
            <person name="Moliner C."/>
            <person name="Robert C."/>
            <person name="Raoult D."/>
            <person name="Fournier P.E."/>
            <person name="Greub G."/>
        </authorList>
    </citation>
    <scope>NUCLEOTIDE SEQUENCE [LARGE SCALE GENOMIC DNA]</scope>
    <source>
        <strain evidence="2 3">LLAP12</strain>
    </source>
</reference>